<dbReference type="Proteomes" id="UP000886998">
    <property type="component" value="Unassembled WGS sequence"/>
</dbReference>
<protein>
    <submittedName>
        <fullName evidence="2">Uncharacterized protein</fullName>
    </submittedName>
</protein>
<evidence type="ECO:0000313" key="3">
    <source>
        <dbReference type="Proteomes" id="UP000886998"/>
    </source>
</evidence>
<feature type="compositionally biased region" description="Polar residues" evidence="1">
    <location>
        <begin position="127"/>
        <end position="138"/>
    </location>
</feature>
<feature type="compositionally biased region" description="Polar residues" evidence="1">
    <location>
        <begin position="110"/>
        <end position="119"/>
    </location>
</feature>
<proteinExistence type="predicted"/>
<feature type="region of interest" description="Disordered" evidence="1">
    <location>
        <begin position="110"/>
        <end position="230"/>
    </location>
</feature>
<comment type="caution">
    <text evidence="2">The sequence shown here is derived from an EMBL/GenBank/DDBJ whole genome shotgun (WGS) entry which is preliminary data.</text>
</comment>
<dbReference type="AlphaFoldDB" id="A0A8X7BVN9"/>
<sequence length="359" mass="39032">MPTTKLNLEKQKSQVVTNGSGHLTSENISSNGENHLSTSSTNLPNSNGIHEGHVSSTGDVQSPFAVDSDQNLLLKLNSIQTCDSDLSGTTCKSLDGAGFTNGDMALDSRTVNHNGSVSNKDLHSEFSDNQQKSSSTYKSPDLRVKFSDGTNGIPPTDNHIDSSDEQVPDENHSIGATGCDTKLDSPTEGATGGNPTLWLGDDQMLLLPGKSHSEETDSNSGTSETKSFEGLLSPNGTSILWDEDTDWILLFDNMIRYADRKQQRTTRSCGCRGPDTTVWACASEHRAHPQHDAFDQFRRVFALIVVMKLCFRIKNRVGRDLDWQLAAGTSRAVRLGCYGDSESKTGLDIIYELTNNVVN</sequence>
<evidence type="ECO:0000313" key="2">
    <source>
        <dbReference type="EMBL" id="GFY46711.1"/>
    </source>
</evidence>
<keyword evidence="3" id="KW-1185">Reference proteome</keyword>
<organism evidence="2 3">
    <name type="scientific">Trichonephila inaurata madagascariensis</name>
    <dbReference type="NCBI Taxonomy" id="2747483"/>
    <lineage>
        <taxon>Eukaryota</taxon>
        <taxon>Metazoa</taxon>
        <taxon>Ecdysozoa</taxon>
        <taxon>Arthropoda</taxon>
        <taxon>Chelicerata</taxon>
        <taxon>Arachnida</taxon>
        <taxon>Araneae</taxon>
        <taxon>Araneomorphae</taxon>
        <taxon>Entelegynae</taxon>
        <taxon>Araneoidea</taxon>
        <taxon>Nephilidae</taxon>
        <taxon>Trichonephila</taxon>
        <taxon>Trichonephila inaurata</taxon>
    </lineage>
</organism>
<evidence type="ECO:0000256" key="1">
    <source>
        <dbReference type="SAM" id="MobiDB-lite"/>
    </source>
</evidence>
<accession>A0A8X7BVN9</accession>
<feature type="region of interest" description="Disordered" evidence="1">
    <location>
        <begin position="1"/>
        <end position="46"/>
    </location>
</feature>
<name>A0A8X7BVN9_9ARAC</name>
<feature type="compositionally biased region" description="Polar residues" evidence="1">
    <location>
        <begin position="13"/>
        <end position="33"/>
    </location>
</feature>
<feature type="compositionally biased region" description="Low complexity" evidence="1">
    <location>
        <begin position="34"/>
        <end position="46"/>
    </location>
</feature>
<gene>
    <name evidence="2" type="primary">NCL1_14797</name>
    <name evidence="2" type="ORF">TNIN_462061</name>
</gene>
<reference evidence="2" key="1">
    <citation type="submission" date="2020-08" db="EMBL/GenBank/DDBJ databases">
        <title>Multicomponent nature underlies the extraordinary mechanical properties of spider dragline silk.</title>
        <authorList>
            <person name="Kono N."/>
            <person name="Nakamura H."/>
            <person name="Mori M."/>
            <person name="Yoshida Y."/>
            <person name="Ohtoshi R."/>
            <person name="Malay A.D."/>
            <person name="Moran D.A.P."/>
            <person name="Tomita M."/>
            <person name="Numata K."/>
            <person name="Arakawa K."/>
        </authorList>
    </citation>
    <scope>NUCLEOTIDE SEQUENCE</scope>
</reference>
<dbReference type="EMBL" id="BMAV01005554">
    <property type="protein sequence ID" value="GFY46711.1"/>
    <property type="molecule type" value="Genomic_DNA"/>
</dbReference>
<dbReference type="OrthoDB" id="6429612at2759"/>